<dbReference type="PANTHER" id="PTHR30600">
    <property type="entry name" value="CYTOCHROME C PEROXIDASE-RELATED"/>
    <property type="match status" value="1"/>
</dbReference>
<feature type="binding site" description="covalent" evidence="11">
    <location>
        <position position="90"/>
    </location>
    <ligand>
        <name>heme c</name>
        <dbReference type="ChEBI" id="CHEBI:61717"/>
        <label>1</label>
    </ligand>
</feature>
<keyword evidence="9" id="KW-0560">Oxidoreductase</keyword>
<dbReference type="GO" id="GO:0046872">
    <property type="term" value="F:metal ion binding"/>
    <property type="evidence" value="ECO:0007669"/>
    <property type="project" value="UniProtKB-KW"/>
</dbReference>
<gene>
    <name evidence="15" type="primary">ccp</name>
    <name evidence="15" type="ORF">SCALIN_C38_0011</name>
</gene>
<dbReference type="PANTHER" id="PTHR30600:SF7">
    <property type="entry name" value="CYTOCHROME C PEROXIDASE-RELATED"/>
    <property type="match status" value="1"/>
</dbReference>
<reference evidence="16" key="1">
    <citation type="journal article" date="2017" name="Environ. Microbiol. Rep.">
        <title>Genetic Diversity of Marine Anaerobic Ammonium-Oxidizing Bacteria as Revealed by Genomic and Proteomic Analyses of 'Candidatus Scalindua japonica'.</title>
        <authorList>
            <person name="Oshiki M."/>
            <person name="Mizuto K."/>
            <person name="Kimura Z."/>
            <person name="Kindaichi T."/>
            <person name="Satoh H."/>
            <person name="Okabe S."/>
        </authorList>
    </citation>
    <scope>NUCLEOTIDE SEQUENCE [LARGE SCALE GENOMIC DNA]</scope>
    <source>
        <strain evidence="16">husup-a2</strain>
    </source>
</reference>
<feature type="binding site" description="axial binding residue" evidence="12">
    <location>
        <position position="110"/>
    </location>
    <ligand>
        <name>heme c</name>
        <dbReference type="ChEBI" id="CHEBI:61717"/>
        <label>1</label>
    </ligand>
    <ligandPart>
        <name>Fe</name>
        <dbReference type="ChEBI" id="CHEBI:18248"/>
    </ligandPart>
</feature>
<comment type="cofactor">
    <cofactor evidence="11">
        <name>heme</name>
        <dbReference type="ChEBI" id="CHEBI:30413"/>
    </cofactor>
    <text evidence="11">Binds 2 heme groups.</text>
</comment>
<dbReference type="EMBL" id="BAOS01000038">
    <property type="protein sequence ID" value="GAX62648.1"/>
    <property type="molecule type" value="Genomic_DNA"/>
</dbReference>
<keyword evidence="7" id="KW-0574">Periplasm</keyword>
<keyword evidence="8" id="KW-0249">Electron transport</keyword>
<dbReference type="InterPro" id="IPR004852">
    <property type="entry name" value="Di-haem_cyt_c_peroxidsae"/>
</dbReference>
<dbReference type="GO" id="GO:0042597">
    <property type="term" value="C:periplasmic space"/>
    <property type="evidence" value="ECO:0007669"/>
    <property type="project" value="UniProtKB-SubCell"/>
</dbReference>
<evidence type="ECO:0000313" key="16">
    <source>
        <dbReference type="Proteomes" id="UP000218542"/>
    </source>
</evidence>
<evidence type="ECO:0000256" key="12">
    <source>
        <dbReference type="PIRSR" id="PIRSR000294-2"/>
    </source>
</evidence>
<comment type="PTM">
    <text evidence="11">Binds 2 heme groups per subunit.</text>
</comment>
<comment type="subcellular location">
    <subcellularLocation>
        <location evidence="1">Periplasm</location>
    </subcellularLocation>
</comment>
<accession>A0A286U3C8</accession>
<dbReference type="Pfam" id="PF00034">
    <property type="entry name" value="Cytochrom_C"/>
    <property type="match status" value="1"/>
</dbReference>
<feature type="binding site" description="covalent" evidence="11">
    <location>
        <position position="93"/>
    </location>
    <ligand>
        <name>heme c</name>
        <dbReference type="ChEBI" id="CHEBI:61717"/>
        <label>1</label>
    </ligand>
</feature>
<evidence type="ECO:0000256" key="5">
    <source>
        <dbReference type="ARBA" id="ARBA00022723"/>
    </source>
</evidence>
<evidence type="ECO:0000256" key="8">
    <source>
        <dbReference type="ARBA" id="ARBA00022982"/>
    </source>
</evidence>
<dbReference type="PIRSF" id="PIRSF000294">
    <property type="entry name" value="Cytochrome-c_peroxidase"/>
    <property type="match status" value="1"/>
</dbReference>
<dbReference type="GO" id="GO:0004130">
    <property type="term" value="F:cytochrome-c peroxidase activity"/>
    <property type="evidence" value="ECO:0007669"/>
    <property type="project" value="TreeGrafter"/>
</dbReference>
<keyword evidence="4 11" id="KW-0349">Heme</keyword>
<dbReference type="AlphaFoldDB" id="A0A286U3C8"/>
<keyword evidence="2" id="KW-0813">Transport</keyword>
<evidence type="ECO:0000256" key="10">
    <source>
        <dbReference type="ARBA" id="ARBA00023004"/>
    </source>
</evidence>
<evidence type="ECO:0000256" key="11">
    <source>
        <dbReference type="PIRSR" id="PIRSR000294-1"/>
    </source>
</evidence>
<keyword evidence="10 12" id="KW-0408">Iron</keyword>
<evidence type="ECO:0000256" key="9">
    <source>
        <dbReference type="ARBA" id="ARBA00023002"/>
    </source>
</evidence>
<keyword evidence="3 15" id="KW-0575">Peroxidase</keyword>
<evidence type="ECO:0000256" key="6">
    <source>
        <dbReference type="ARBA" id="ARBA00022729"/>
    </source>
</evidence>
<feature type="binding site" description="covalent" evidence="11">
    <location>
        <position position="240"/>
    </location>
    <ligand>
        <name>heme c</name>
        <dbReference type="ChEBI" id="CHEBI:61717"/>
        <label>2</label>
    </ligand>
</feature>
<keyword evidence="6" id="KW-0732">Signal</keyword>
<keyword evidence="13" id="KW-1133">Transmembrane helix</keyword>
<dbReference type="FunFam" id="1.10.760.10:FF:000004">
    <property type="entry name" value="Cytochrome c peroxidase"/>
    <property type="match status" value="1"/>
</dbReference>
<evidence type="ECO:0000313" key="15">
    <source>
        <dbReference type="EMBL" id="GAX62648.1"/>
    </source>
</evidence>
<organism evidence="15 16">
    <name type="scientific">Candidatus Scalindua japonica</name>
    <dbReference type="NCBI Taxonomy" id="1284222"/>
    <lineage>
        <taxon>Bacteria</taxon>
        <taxon>Pseudomonadati</taxon>
        <taxon>Planctomycetota</taxon>
        <taxon>Candidatus Brocadiia</taxon>
        <taxon>Candidatus Brocadiales</taxon>
        <taxon>Candidatus Scalinduaceae</taxon>
        <taxon>Candidatus Scalindua</taxon>
    </lineage>
</organism>
<evidence type="ECO:0000256" key="13">
    <source>
        <dbReference type="SAM" id="Phobius"/>
    </source>
</evidence>
<feature type="domain" description="Cytochrome c" evidence="14">
    <location>
        <begin position="68"/>
        <end position="176"/>
    </location>
</feature>
<evidence type="ECO:0000256" key="7">
    <source>
        <dbReference type="ARBA" id="ARBA00022764"/>
    </source>
</evidence>
<keyword evidence="16" id="KW-1185">Reference proteome</keyword>
<keyword evidence="13" id="KW-0472">Membrane</keyword>
<feature type="binding site" description="axial binding residue" evidence="12">
    <location>
        <position position="315"/>
    </location>
    <ligand>
        <name>heme c</name>
        <dbReference type="ChEBI" id="CHEBI:61717"/>
        <label>2</label>
    </ligand>
    <ligandPart>
        <name>Fe</name>
        <dbReference type="ChEBI" id="CHEBI:18248"/>
    </ligandPart>
</feature>
<evidence type="ECO:0000256" key="4">
    <source>
        <dbReference type="ARBA" id="ARBA00022617"/>
    </source>
</evidence>
<dbReference type="PROSITE" id="PS51007">
    <property type="entry name" value="CYTC"/>
    <property type="match status" value="2"/>
</dbReference>
<feature type="binding site" description="covalent" evidence="11">
    <location>
        <position position="243"/>
    </location>
    <ligand>
        <name>heme c</name>
        <dbReference type="ChEBI" id="CHEBI:61717"/>
        <label>2</label>
    </ligand>
</feature>
<protein>
    <submittedName>
        <fullName evidence="15">Cytochrome c551 peroxidase</fullName>
    </submittedName>
</protein>
<dbReference type="InterPro" id="IPR036909">
    <property type="entry name" value="Cyt_c-like_dom_sf"/>
</dbReference>
<proteinExistence type="predicted"/>
<evidence type="ECO:0000256" key="2">
    <source>
        <dbReference type="ARBA" id="ARBA00022448"/>
    </source>
</evidence>
<dbReference type="InterPro" id="IPR026259">
    <property type="entry name" value="MauG/Cytc_peroxidase"/>
</dbReference>
<evidence type="ECO:0000256" key="3">
    <source>
        <dbReference type="ARBA" id="ARBA00022559"/>
    </source>
</evidence>
<dbReference type="Gene3D" id="1.10.760.10">
    <property type="entry name" value="Cytochrome c-like domain"/>
    <property type="match status" value="2"/>
</dbReference>
<feature type="binding site" description="axial binding residue" evidence="12">
    <location>
        <position position="94"/>
    </location>
    <ligand>
        <name>heme c</name>
        <dbReference type="ChEBI" id="CHEBI:61717"/>
        <label>1</label>
    </ligand>
    <ligandPart>
        <name>Fe</name>
        <dbReference type="ChEBI" id="CHEBI:18248"/>
    </ligandPart>
</feature>
<keyword evidence="13" id="KW-0812">Transmembrane</keyword>
<comment type="caution">
    <text evidence="15">The sequence shown here is derived from an EMBL/GenBank/DDBJ whole genome shotgun (WGS) entry which is preliminary data.</text>
</comment>
<keyword evidence="5 12" id="KW-0479">Metal-binding</keyword>
<feature type="transmembrane region" description="Helical" evidence="13">
    <location>
        <begin position="6"/>
        <end position="28"/>
    </location>
</feature>
<dbReference type="InterPro" id="IPR051395">
    <property type="entry name" value="Cytochrome_c_Peroxidase/MauG"/>
</dbReference>
<sequence>MNTGKFSTIICLLAFFVINTIILSVTIADEQQSGVGYGRGGRMSGGASSAREDEPIKPISINFDYNRAKVELGKKLFFEPRLSKSGWITCNSCHNLATGGADNLPTSIGHKWFLGPINSPTVLNSKFNLAQFWDGRAKDLKEQAGGPIANPLEMGSNHELAVSILQSIPEYVQWFSEIYGLDEMYGDEIITIDQVTDAIAAFEETLVTPNSNFDNWLNGYDNSISEIEKEGYDLFKEKGCIVCHNGVGVGGNSYQKFGIAKPYDKDTHTLGRYNVTKDEKDKYVFKVPLLRNIELTAPYFHDASTWDLAEAVNIMNEYQLGLKLTDSETSKIVAFLRTLTGDQPSVIFPILPPSTSTTAKPNRN</sequence>
<feature type="binding site" description="axial binding residue" evidence="12">
    <location>
        <position position="244"/>
    </location>
    <ligand>
        <name>heme c</name>
        <dbReference type="ChEBI" id="CHEBI:61717"/>
        <label>2</label>
    </ligand>
    <ligandPart>
        <name>Fe</name>
        <dbReference type="ChEBI" id="CHEBI:18248"/>
    </ligandPart>
</feature>
<dbReference type="SUPFAM" id="SSF46626">
    <property type="entry name" value="Cytochrome c"/>
    <property type="match status" value="2"/>
</dbReference>
<dbReference type="Pfam" id="PF03150">
    <property type="entry name" value="CCP_MauG"/>
    <property type="match status" value="1"/>
</dbReference>
<dbReference type="GO" id="GO:0009055">
    <property type="term" value="F:electron transfer activity"/>
    <property type="evidence" value="ECO:0007669"/>
    <property type="project" value="InterPro"/>
</dbReference>
<evidence type="ECO:0000259" key="14">
    <source>
        <dbReference type="PROSITE" id="PS51007"/>
    </source>
</evidence>
<dbReference type="Proteomes" id="UP000218542">
    <property type="component" value="Unassembled WGS sequence"/>
</dbReference>
<feature type="domain" description="Cytochrome c" evidence="14">
    <location>
        <begin position="226"/>
        <end position="340"/>
    </location>
</feature>
<dbReference type="GO" id="GO:0020037">
    <property type="term" value="F:heme binding"/>
    <property type="evidence" value="ECO:0007669"/>
    <property type="project" value="InterPro"/>
</dbReference>
<name>A0A286U3C8_9BACT</name>
<evidence type="ECO:0000256" key="1">
    <source>
        <dbReference type="ARBA" id="ARBA00004418"/>
    </source>
</evidence>
<dbReference type="InterPro" id="IPR009056">
    <property type="entry name" value="Cyt_c-like_dom"/>
</dbReference>